<dbReference type="InterPro" id="IPR002347">
    <property type="entry name" value="SDR_fam"/>
</dbReference>
<keyword evidence="1" id="KW-0521">NADP</keyword>
<dbReference type="PANTHER" id="PTHR42898:SF28">
    <property type="entry name" value="TROPINONE REDUCTASE HOMOLOG"/>
    <property type="match status" value="1"/>
</dbReference>
<dbReference type="Gene3D" id="3.40.50.720">
    <property type="entry name" value="NAD(P)-binding Rossmann-like Domain"/>
    <property type="match status" value="1"/>
</dbReference>
<dbReference type="PRINTS" id="PR00081">
    <property type="entry name" value="GDHRDH"/>
</dbReference>
<dbReference type="Pfam" id="PF13561">
    <property type="entry name" value="adh_short_C2"/>
    <property type="match status" value="1"/>
</dbReference>
<evidence type="ECO:0000256" key="3">
    <source>
        <dbReference type="ARBA" id="ARBA00025714"/>
    </source>
</evidence>
<evidence type="ECO:0000256" key="2">
    <source>
        <dbReference type="ARBA" id="ARBA00023002"/>
    </source>
</evidence>
<dbReference type="InterPro" id="IPR045000">
    <property type="entry name" value="TR"/>
</dbReference>
<dbReference type="SUPFAM" id="SSF51735">
    <property type="entry name" value="NAD(P)-binding Rossmann-fold domains"/>
    <property type="match status" value="1"/>
</dbReference>
<protein>
    <submittedName>
        <fullName evidence="4">Uncharacterized protein</fullName>
    </submittedName>
</protein>
<evidence type="ECO:0000313" key="4">
    <source>
        <dbReference type="EMBL" id="CAI0471906.1"/>
    </source>
</evidence>
<name>A0AAV0PNU3_9ROSI</name>
<gene>
    <name evidence="4" type="ORF">LITE_LOCUS39070</name>
</gene>
<dbReference type="EMBL" id="CAMGYJ010000009">
    <property type="protein sequence ID" value="CAI0471906.1"/>
    <property type="molecule type" value="Genomic_DNA"/>
</dbReference>
<dbReference type="InterPro" id="IPR036291">
    <property type="entry name" value="NAD(P)-bd_dom_sf"/>
</dbReference>
<reference evidence="4" key="1">
    <citation type="submission" date="2022-08" db="EMBL/GenBank/DDBJ databases">
        <authorList>
            <person name="Gutierrez-Valencia J."/>
        </authorList>
    </citation>
    <scope>NUCLEOTIDE SEQUENCE</scope>
</reference>
<dbReference type="Proteomes" id="UP001154282">
    <property type="component" value="Unassembled WGS sequence"/>
</dbReference>
<evidence type="ECO:0000256" key="1">
    <source>
        <dbReference type="ARBA" id="ARBA00022857"/>
    </source>
</evidence>
<evidence type="ECO:0000313" key="5">
    <source>
        <dbReference type="Proteomes" id="UP001154282"/>
    </source>
</evidence>
<comment type="caution">
    <text evidence="4">The sequence shown here is derived from an EMBL/GenBank/DDBJ whole genome shotgun (WGS) entry which is preliminary data.</text>
</comment>
<keyword evidence="5" id="KW-1185">Reference proteome</keyword>
<dbReference type="FunFam" id="3.40.50.720:FF:000084">
    <property type="entry name" value="Short-chain dehydrogenase reductase"/>
    <property type="match status" value="1"/>
</dbReference>
<keyword evidence="2" id="KW-0560">Oxidoreductase</keyword>
<proteinExistence type="inferred from homology"/>
<comment type="similarity">
    <text evidence="3">Belongs to the short-chain dehydrogenases/reductases (SDR) family. SDR65C subfamily.</text>
</comment>
<dbReference type="PANTHER" id="PTHR42898">
    <property type="entry name" value="TROPINONE REDUCTASE"/>
    <property type="match status" value="1"/>
</dbReference>
<sequence>MAEARWSLNGMTALVTGGTRGIGYAIVEELAGFGARVHTCSRNEKELNDRVLEWKSKGFQVTGSVCELSSISDRKKLMETVSSLFDGKLNILVNNAASIVMKSCLDHTSEDYSSVVGTNLESPYHLCQLGHPLLKASEQGSVVFISSVAGLVSLPMVSVYSATKGIIHNQIHDPFFPRAINQLTRSFACEWAKDNIRTNAVAPGSIRTTMAEPDPETIKRYTGFFNKIPVSRMGEPKEVASMVAFLCLPAASYINGQVIAVDGGFTANGF</sequence>
<organism evidence="4 5">
    <name type="scientific">Linum tenue</name>
    <dbReference type="NCBI Taxonomy" id="586396"/>
    <lineage>
        <taxon>Eukaryota</taxon>
        <taxon>Viridiplantae</taxon>
        <taxon>Streptophyta</taxon>
        <taxon>Embryophyta</taxon>
        <taxon>Tracheophyta</taxon>
        <taxon>Spermatophyta</taxon>
        <taxon>Magnoliopsida</taxon>
        <taxon>eudicotyledons</taxon>
        <taxon>Gunneridae</taxon>
        <taxon>Pentapetalae</taxon>
        <taxon>rosids</taxon>
        <taxon>fabids</taxon>
        <taxon>Malpighiales</taxon>
        <taxon>Linaceae</taxon>
        <taxon>Linum</taxon>
    </lineage>
</organism>
<dbReference type="AlphaFoldDB" id="A0AAV0PNU3"/>
<accession>A0AAV0PNU3</accession>
<dbReference type="GO" id="GO:0016491">
    <property type="term" value="F:oxidoreductase activity"/>
    <property type="evidence" value="ECO:0007669"/>
    <property type="project" value="UniProtKB-KW"/>
</dbReference>